<dbReference type="EMBL" id="CP014224">
    <property type="protein sequence ID" value="ANW96542.1"/>
    <property type="molecule type" value="Genomic_DNA"/>
</dbReference>
<keyword evidence="2" id="KW-1185">Reference proteome</keyword>
<evidence type="ECO:0000313" key="2">
    <source>
        <dbReference type="Proteomes" id="UP000092967"/>
    </source>
</evidence>
<reference evidence="1 2" key="1">
    <citation type="submission" date="2016-02" db="EMBL/GenBank/DDBJ databases">
        <authorList>
            <person name="Wen L."/>
            <person name="He K."/>
            <person name="Yang H."/>
        </authorList>
    </citation>
    <scope>NUCLEOTIDE SEQUENCE [LARGE SCALE GENOMIC DNA]</scope>
    <source>
        <strain evidence="1 2">CZ1127</strain>
    </source>
</reference>
<dbReference type="AlphaFoldDB" id="A0A1B1Y6Y8"/>
<name>A0A1B1Y6Y8_9FLAO</name>
<gene>
    <name evidence="1" type="ORF">AXE80_09750</name>
</gene>
<dbReference type="STRING" id="1790137.AXE80_09750"/>
<sequence>MDIKEFNKKFILNFNVNESHPENIEFTLETIERSTLQPSLDFKRLKNETPVEWLSDKIGEEALAGRNPAKFQTSFYDNVKRKLINTLIIKNNIKGFDALNTDESVSFLFR</sequence>
<dbReference type="RefSeq" id="WP_068826782.1">
    <property type="nucleotide sequence ID" value="NZ_CP014224.1"/>
</dbReference>
<evidence type="ECO:0000313" key="1">
    <source>
        <dbReference type="EMBL" id="ANW96542.1"/>
    </source>
</evidence>
<protein>
    <submittedName>
        <fullName evidence="1">Uncharacterized protein</fullName>
    </submittedName>
</protein>
<dbReference type="OrthoDB" id="1444131at2"/>
<accession>A0A1B1Y6Y8</accession>
<organism evidence="1 2">
    <name type="scientific">Wenyingzhuangia fucanilytica</name>
    <dbReference type="NCBI Taxonomy" id="1790137"/>
    <lineage>
        <taxon>Bacteria</taxon>
        <taxon>Pseudomonadati</taxon>
        <taxon>Bacteroidota</taxon>
        <taxon>Flavobacteriia</taxon>
        <taxon>Flavobacteriales</taxon>
        <taxon>Flavobacteriaceae</taxon>
        <taxon>Wenyingzhuangia</taxon>
    </lineage>
</organism>
<dbReference type="Proteomes" id="UP000092967">
    <property type="component" value="Chromosome"/>
</dbReference>
<dbReference type="KEGG" id="wfu:AXE80_09750"/>
<proteinExistence type="predicted"/>